<gene>
    <name evidence="2" type="ORF">KCJAJFAP_02291</name>
</gene>
<dbReference type="EMBL" id="CABWIE010000080">
    <property type="protein sequence ID" value="VWM05248.1"/>
    <property type="molecule type" value="Genomic_DNA"/>
</dbReference>
<evidence type="ECO:0000259" key="1">
    <source>
        <dbReference type="Pfam" id="PF13166"/>
    </source>
</evidence>
<dbReference type="Pfam" id="PF13166">
    <property type="entry name" value="AAA_13"/>
    <property type="match status" value="1"/>
</dbReference>
<protein>
    <submittedName>
        <fullName evidence="2">AAA domain protein</fullName>
    </submittedName>
</protein>
<accession>A0A5K1JJT6</accession>
<evidence type="ECO:0000313" key="3">
    <source>
        <dbReference type="Proteomes" id="UP000361836"/>
    </source>
</evidence>
<evidence type="ECO:0000313" key="2">
    <source>
        <dbReference type="EMBL" id="VWM05248.1"/>
    </source>
</evidence>
<proteinExistence type="predicted"/>
<reference evidence="2 3" key="1">
    <citation type="submission" date="2019-10" db="EMBL/GenBank/DDBJ databases">
        <authorList>
            <person name="Wolf R A."/>
        </authorList>
    </citation>
    <scope>NUCLEOTIDE SEQUENCE [LARGE SCALE GENOMIC DNA]</scope>
    <source>
        <strain evidence="2">Collinsella_aerofaciens_MC2</strain>
    </source>
</reference>
<name>A0A5K1JJT6_9ACTN</name>
<keyword evidence="3" id="KW-1185">Reference proteome</keyword>
<dbReference type="InterPro" id="IPR026866">
    <property type="entry name" value="CR006_AAA"/>
</dbReference>
<dbReference type="Proteomes" id="UP000361836">
    <property type="component" value="Unassembled WGS sequence"/>
</dbReference>
<sequence>MRRILEYYFSVIGGIDYEKCIDMFDGADKITCKALVSCINEGSHMISDDFVIVFTPEAMKSYRRVFKEIFYKLGQQAHYEMMMEKNASLPLQA</sequence>
<feature type="domain" description="Protein CR006 P-loop" evidence="1">
    <location>
        <begin position="1"/>
        <end position="70"/>
    </location>
</feature>
<organism evidence="2 3">
    <name type="scientific">Collinsella aerofaciens</name>
    <dbReference type="NCBI Taxonomy" id="74426"/>
    <lineage>
        <taxon>Bacteria</taxon>
        <taxon>Bacillati</taxon>
        <taxon>Actinomycetota</taxon>
        <taxon>Coriobacteriia</taxon>
        <taxon>Coriobacteriales</taxon>
        <taxon>Coriobacteriaceae</taxon>
        <taxon>Collinsella</taxon>
    </lineage>
</organism>
<dbReference type="AlphaFoldDB" id="A0A5K1JJT6"/>